<comment type="caution">
    <text evidence="2">The sequence shown here is derived from an EMBL/GenBank/DDBJ whole genome shotgun (WGS) entry which is preliminary data.</text>
</comment>
<keyword evidence="1" id="KW-0472">Membrane</keyword>
<name>A0A314UAK6_PRUYE</name>
<gene>
    <name evidence="2" type="ORF">Pyn_29195</name>
</gene>
<keyword evidence="1" id="KW-1133">Transmembrane helix</keyword>
<keyword evidence="1" id="KW-0812">Transmembrane</keyword>
<organism evidence="2 3">
    <name type="scientific">Prunus yedoensis var. nudiflora</name>
    <dbReference type="NCBI Taxonomy" id="2094558"/>
    <lineage>
        <taxon>Eukaryota</taxon>
        <taxon>Viridiplantae</taxon>
        <taxon>Streptophyta</taxon>
        <taxon>Embryophyta</taxon>
        <taxon>Tracheophyta</taxon>
        <taxon>Spermatophyta</taxon>
        <taxon>Magnoliopsida</taxon>
        <taxon>eudicotyledons</taxon>
        <taxon>Gunneridae</taxon>
        <taxon>Pentapetalae</taxon>
        <taxon>rosids</taxon>
        <taxon>fabids</taxon>
        <taxon>Rosales</taxon>
        <taxon>Rosaceae</taxon>
        <taxon>Amygdaloideae</taxon>
        <taxon>Amygdaleae</taxon>
        <taxon>Prunus</taxon>
    </lineage>
</organism>
<dbReference type="AlphaFoldDB" id="A0A314UAK6"/>
<reference evidence="2 3" key="1">
    <citation type="submission" date="2018-02" db="EMBL/GenBank/DDBJ databases">
        <title>Draft genome of wild Prunus yedoensis var. nudiflora.</title>
        <authorList>
            <person name="Baek S."/>
            <person name="Kim J.-H."/>
            <person name="Choi K."/>
            <person name="Kim G.-B."/>
            <person name="Cho A."/>
            <person name="Jang H."/>
            <person name="Shin C.-H."/>
            <person name="Yu H.-J."/>
            <person name="Mun J.-H."/>
        </authorList>
    </citation>
    <scope>NUCLEOTIDE SEQUENCE [LARGE SCALE GENOMIC DNA]</scope>
    <source>
        <strain evidence="3">cv. Jeju island</strain>
        <tissue evidence="2">Leaf</tissue>
    </source>
</reference>
<proteinExistence type="predicted"/>
<dbReference type="EMBL" id="PJQY01003808">
    <property type="protein sequence ID" value="PQM34485.1"/>
    <property type="molecule type" value="Genomic_DNA"/>
</dbReference>
<evidence type="ECO:0000256" key="1">
    <source>
        <dbReference type="SAM" id="Phobius"/>
    </source>
</evidence>
<feature type="transmembrane region" description="Helical" evidence="1">
    <location>
        <begin position="63"/>
        <end position="82"/>
    </location>
</feature>
<dbReference type="OrthoDB" id="10575359at2759"/>
<keyword evidence="3" id="KW-1185">Reference proteome</keyword>
<evidence type="ECO:0000313" key="3">
    <source>
        <dbReference type="Proteomes" id="UP000250321"/>
    </source>
</evidence>
<dbReference type="Proteomes" id="UP000250321">
    <property type="component" value="Unassembled WGS sequence"/>
</dbReference>
<evidence type="ECO:0000313" key="2">
    <source>
        <dbReference type="EMBL" id="PQM34485.1"/>
    </source>
</evidence>
<accession>A0A314UAK6</accession>
<sequence>MMISIIINKVKNLSKAWLRSNNSIEVFRPPPAWKIVFHDDFNHPYFQQATPVTYFQMQRASRGSMMISIIIFPIGNSGYILPNAESQQRKRMEQKKNGGFVVVFCLQRNKTKRS</sequence>
<protein>
    <submittedName>
        <fullName evidence="2">Uncharacterized protein</fullName>
    </submittedName>
</protein>